<comment type="similarity">
    <text evidence="11">Belongs to the RING-type zinc finger family. ATL subfamily.</text>
</comment>
<dbReference type="GO" id="GO:0061630">
    <property type="term" value="F:ubiquitin protein ligase activity"/>
    <property type="evidence" value="ECO:0007669"/>
    <property type="project" value="UniProtKB-EC"/>
</dbReference>
<dbReference type="EMBL" id="JARAOO010000012">
    <property type="protein sequence ID" value="KAJ7949010.1"/>
    <property type="molecule type" value="Genomic_DNA"/>
</dbReference>
<evidence type="ECO:0000256" key="7">
    <source>
        <dbReference type="ARBA" id="ARBA00022786"/>
    </source>
</evidence>
<evidence type="ECO:0000256" key="1">
    <source>
        <dbReference type="ARBA" id="ARBA00000900"/>
    </source>
</evidence>
<feature type="transmembrane region" description="Helical" evidence="13">
    <location>
        <begin position="49"/>
        <end position="70"/>
    </location>
</feature>
<keyword evidence="9 13" id="KW-1133">Transmembrane helix</keyword>
<keyword evidence="8" id="KW-0862">Zinc</keyword>
<dbReference type="PANTHER" id="PTHR46905">
    <property type="entry name" value="RING-H2 FINGER PROTEIN ATL78"/>
    <property type="match status" value="1"/>
</dbReference>
<dbReference type="InterPro" id="IPR044602">
    <property type="entry name" value="ATL10/ATL72-79-like"/>
</dbReference>
<gene>
    <name evidence="15" type="ORF">O6P43_029405</name>
</gene>
<feature type="domain" description="RING-type" evidence="14">
    <location>
        <begin position="114"/>
        <end position="156"/>
    </location>
</feature>
<evidence type="ECO:0000256" key="12">
    <source>
        <dbReference type="PROSITE-ProRule" id="PRU00175"/>
    </source>
</evidence>
<dbReference type="EC" id="2.3.2.27" evidence="3"/>
<protein>
    <recommendedName>
        <fullName evidence="3">RING-type E3 ubiquitin transferase</fullName>
        <ecNumber evidence="3">2.3.2.27</ecNumber>
    </recommendedName>
</protein>
<dbReference type="Pfam" id="PF13639">
    <property type="entry name" value="zf-RING_2"/>
    <property type="match status" value="1"/>
</dbReference>
<dbReference type="GO" id="GO:0008270">
    <property type="term" value="F:zinc ion binding"/>
    <property type="evidence" value="ECO:0007669"/>
    <property type="project" value="UniProtKB-KW"/>
</dbReference>
<sequence length="167" mass="18479">MRPSPGTTTIVHFINISPPLSSPTTSTCDPGHDCRWRPYSSAKNFEANVAMVLVLLLCALVCALALNASIRCFLRGGGGRDSDHHRLPETQQEEQKKATIKLVEMKLVEEEGECTICLTEFVKGEKIQVLGICKHGFHVQCIEKWLSSQPSCPTCRCSYVQESQLTS</sequence>
<evidence type="ECO:0000313" key="16">
    <source>
        <dbReference type="Proteomes" id="UP001163823"/>
    </source>
</evidence>
<dbReference type="PROSITE" id="PS50089">
    <property type="entry name" value="ZF_RING_2"/>
    <property type="match status" value="1"/>
</dbReference>
<keyword evidence="12" id="KW-0863">Zinc-finger</keyword>
<evidence type="ECO:0000259" key="14">
    <source>
        <dbReference type="PROSITE" id="PS50089"/>
    </source>
</evidence>
<dbReference type="PANTHER" id="PTHR46905:SF1">
    <property type="entry name" value="RING-TYPE E3 UBIQUITIN TRANSFERASE"/>
    <property type="match status" value="1"/>
</dbReference>
<dbReference type="GO" id="GO:0016567">
    <property type="term" value="P:protein ubiquitination"/>
    <property type="evidence" value="ECO:0007669"/>
    <property type="project" value="InterPro"/>
</dbReference>
<keyword evidence="7" id="KW-0833">Ubl conjugation pathway</keyword>
<dbReference type="SUPFAM" id="SSF57850">
    <property type="entry name" value="RING/U-box"/>
    <property type="match status" value="1"/>
</dbReference>
<evidence type="ECO:0000256" key="2">
    <source>
        <dbReference type="ARBA" id="ARBA00004167"/>
    </source>
</evidence>
<evidence type="ECO:0000313" key="15">
    <source>
        <dbReference type="EMBL" id="KAJ7949010.1"/>
    </source>
</evidence>
<evidence type="ECO:0000256" key="9">
    <source>
        <dbReference type="ARBA" id="ARBA00022989"/>
    </source>
</evidence>
<comment type="catalytic activity">
    <reaction evidence="1">
        <text>S-ubiquitinyl-[E2 ubiquitin-conjugating enzyme]-L-cysteine + [acceptor protein]-L-lysine = [E2 ubiquitin-conjugating enzyme]-L-cysteine + N(6)-ubiquitinyl-[acceptor protein]-L-lysine.</text>
        <dbReference type="EC" id="2.3.2.27"/>
    </reaction>
</comment>
<keyword evidence="4" id="KW-0808">Transferase</keyword>
<reference evidence="15" key="1">
    <citation type="journal article" date="2023" name="Science">
        <title>Elucidation of the pathway for biosynthesis of saponin adjuvants from the soapbark tree.</title>
        <authorList>
            <person name="Reed J."/>
            <person name="Orme A."/>
            <person name="El-Demerdash A."/>
            <person name="Owen C."/>
            <person name="Martin L.B.B."/>
            <person name="Misra R.C."/>
            <person name="Kikuchi S."/>
            <person name="Rejzek M."/>
            <person name="Martin A.C."/>
            <person name="Harkess A."/>
            <person name="Leebens-Mack J."/>
            <person name="Louveau T."/>
            <person name="Stephenson M.J."/>
            <person name="Osbourn A."/>
        </authorList>
    </citation>
    <scope>NUCLEOTIDE SEQUENCE</scope>
    <source>
        <strain evidence="15">S10</strain>
    </source>
</reference>
<comment type="caution">
    <text evidence="15">The sequence shown here is derived from an EMBL/GenBank/DDBJ whole genome shotgun (WGS) entry which is preliminary data.</text>
</comment>
<evidence type="ECO:0000256" key="11">
    <source>
        <dbReference type="ARBA" id="ARBA00024209"/>
    </source>
</evidence>
<evidence type="ECO:0000256" key="13">
    <source>
        <dbReference type="SAM" id="Phobius"/>
    </source>
</evidence>
<evidence type="ECO:0000256" key="10">
    <source>
        <dbReference type="ARBA" id="ARBA00023136"/>
    </source>
</evidence>
<keyword evidence="5 13" id="KW-0812">Transmembrane</keyword>
<dbReference type="InterPro" id="IPR001841">
    <property type="entry name" value="Znf_RING"/>
</dbReference>
<accession>A0AAD7KZY1</accession>
<evidence type="ECO:0000256" key="6">
    <source>
        <dbReference type="ARBA" id="ARBA00022723"/>
    </source>
</evidence>
<evidence type="ECO:0000256" key="8">
    <source>
        <dbReference type="ARBA" id="ARBA00022833"/>
    </source>
</evidence>
<evidence type="ECO:0000256" key="5">
    <source>
        <dbReference type="ARBA" id="ARBA00022692"/>
    </source>
</evidence>
<keyword evidence="6" id="KW-0479">Metal-binding</keyword>
<keyword evidence="10 13" id="KW-0472">Membrane</keyword>
<evidence type="ECO:0000256" key="4">
    <source>
        <dbReference type="ARBA" id="ARBA00022679"/>
    </source>
</evidence>
<dbReference type="SMART" id="SM00184">
    <property type="entry name" value="RING"/>
    <property type="match status" value="1"/>
</dbReference>
<dbReference type="KEGG" id="qsa:O6P43_029405"/>
<dbReference type="InterPro" id="IPR013083">
    <property type="entry name" value="Znf_RING/FYVE/PHD"/>
</dbReference>
<dbReference type="AlphaFoldDB" id="A0AAD7KZY1"/>
<proteinExistence type="inferred from homology"/>
<comment type="subcellular location">
    <subcellularLocation>
        <location evidence="2">Membrane</location>
        <topology evidence="2">Single-pass membrane protein</topology>
    </subcellularLocation>
</comment>
<name>A0AAD7KZY1_QUISA</name>
<dbReference type="Gene3D" id="3.30.40.10">
    <property type="entry name" value="Zinc/RING finger domain, C3HC4 (zinc finger)"/>
    <property type="match status" value="1"/>
</dbReference>
<dbReference type="GO" id="GO:0016020">
    <property type="term" value="C:membrane"/>
    <property type="evidence" value="ECO:0007669"/>
    <property type="project" value="UniProtKB-SubCell"/>
</dbReference>
<evidence type="ECO:0000256" key="3">
    <source>
        <dbReference type="ARBA" id="ARBA00012483"/>
    </source>
</evidence>
<organism evidence="15 16">
    <name type="scientific">Quillaja saponaria</name>
    <name type="common">Soap bark tree</name>
    <dbReference type="NCBI Taxonomy" id="32244"/>
    <lineage>
        <taxon>Eukaryota</taxon>
        <taxon>Viridiplantae</taxon>
        <taxon>Streptophyta</taxon>
        <taxon>Embryophyta</taxon>
        <taxon>Tracheophyta</taxon>
        <taxon>Spermatophyta</taxon>
        <taxon>Magnoliopsida</taxon>
        <taxon>eudicotyledons</taxon>
        <taxon>Gunneridae</taxon>
        <taxon>Pentapetalae</taxon>
        <taxon>rosids</taxon>
        <taxon>fabids</taxon>
        <taxon>Fabales</taxon>
        <taxon>Quillajaceae</taxon>
        <taxon>Quillaja</taxon>
    </lineage>
</organism>
<dbReference type="Proteomes" id="UP001163823">
    <property type="component" value="Chromosome 12"/>
</dbReference>
<keyword evidence="16" id="KW-1185">Reference proteome</keyword>